<sequence>MENGPSEAVILLVEDNLGDVRLIEEAFSDGNIANALHTVADGQAAFDFIYQRGEYEDAPRPDIVLLDLNLPKGDGEDVLHEIKHHSELNHVPVIVLTGVSEELIESRDLDHDADEDAVLKKPIDPGEFVKVIRSLQQFRLAVIKDNRLIILRR</sequence>
<dbReference type="PANTHER" id="PTHR44520:SF2">
    <property type="entry name" value="RESPONSE REGULATOR RCP1"/>
    <property type="match status" value="1"/>
</dbReference>
<dbReference type="Gene3D" id="3.40.50.2300">
    <property type="match status" value="1"/>
</dbReference>
<dbReference type="CDD" id="cd17557">
    <property type="entry name" value="REC_Rcp-like"/>
    <property type="match status" value="1"/>
</dbReference>
<feature type="domain" description="Response regulatory" evidence="2">
    <location>
        <begin position="9"/>
        <end position="136"/>
    </location>
</feature>
<keyword evidence="4" id="KW-1185">Reference proteome</keyword>
<evidence type="ECO:0000256" key="1">
    <source>
        <dbReference type="PROSITE-ProRule" id="PRU00169"/>
    </source>
</evidence>
<dbReference type="SMART" id="SM00448">
    <property type="entry name" value="REC"/>
    <property type="match status" value="1"/>
</dbReference>
<protein>
    <submittedName>
        <fullName evidence="3">Response regulator</fullName>
    </submittedName>
</protein>
<dbReference type="PANTHER" id="PTHR44520">
    <property type="entry name" value="RESPONSE REGULATOR RCP1-RELATED"/>
    <property type="match status" value="1"/>
</dbReference>
<proteinExistence type="predicted"/>
<dbReference type="PROSITE" id="PS50110">
    <property type="entry name" value="RESPONSE_REGULATORY"/>
    <property type="match status" value="1"/>
</dbReference>
<dbReference type="SUPFAM" id="SSF52172">
    <property type="entry name" value="CheY-like"/>
    <property type="match status" value="1"/>
</dbReference>
<dbReference type="EMBL" id="JBHSXH010000009">
    <property type="protein sequence ID" value="MFC6824272.1"/>
    <property type="molecule type" value="Genomic_DNA"/>
</dbReference>
<comment type="caution">
    <text evidence="3">The sequence shown here is derived from an EMBL/GenBank/DDBJ whole genome shotgun (WGS) entry which is preliminary data.</text>
</comment>
<dbReference type="RefSeq" id="WP_379692999.1">
    <property type="nucleotide sequence ID" value="NZ_JBHSXH010000009.1"/>
</dbReference>
<name>A0ABD5TUH5_9EURY</name>
<keyword evidence="1" id="KW-0597">Phosphoprotein</keyword>
<evidence type="ECO:0000313" key="4">
    <source>
        <dbReference type="Proteomes" id="UP001596408"/>
    </source>
</evidence>
<dbReference type="Proteomes" id="UP001596408">
    <property type="component" value="Unassembled WGS sequence"/>
</dbReference>
<reference evidence="3 4" key="1">
    <citation type="journal article" date="2019" name="Int. J. Syst. Evol. Microbiol.">
        <title>The Global Catalogue of Microorganisms (GCM) 10K type strain sequencing project: providing services to taxonomists for standard genome sequencing and annotation.</title>
        <authorList>
            <consortium name="The Broad Institute Genomics Platform"/>
            <consortium name="The Broad Institute Genome Sequencing Center for Infectious Disease"/>
            <person name="Wu L."/>
            <person name="Ma J."/>
        </authorList>
    </citation>
    <scope>NUCLEOTIDE SEQUENCE [LARGE SCALE GENOMIC DNA]</scope>
    <source>
        <strain evidence="3 4">YIM 94188</strain>
    </source>
</reference>
<gene>
    <name evidence="3" type="ORF">ACFQEV_04580</name>
</gene>
<feature type="modified residue" description="4-aspartylphosphate" evidence="1">
    <location>
        <position position="67"/>
    </location>
</feature>
<dbReference type="InterPro" id="IPR001789">
    <property type="entry name" value="Sig_transdc_resp-reg_receiver"/>
</dbReference>
<evidence type="ECO:0000313" key="3">
    <source>
        <dbReference type="EMBL" id="MFC6824272.1"/>
    </source>
</evidence>
<accession>A0ABD5TUH5</accession>
<dbReference type="InterPro" id="IPR052893">
    <property type="entry name" value="TCS_response_regulator"/>
</dbReference>
<dbReference type="InterPro" id="IPR011006">
    <property type="entry name" value="CheY-like_superfamily"/>
</dbReference>
<organism evidence="3 4">
    <name type="scientific">Halopelagius fulvigenes</name>
    <dbReference type="NCBI Taxonomy" id="1198324"/>
    <lineage>
        <taxon>Archaea</taxon>
        <taxon>Methanobacteriati</taxon>
        <taxon>Methanobacteriota</taxon>
        <taxon>Stenosarchaea group</taxon>
        <taxon>Halobacteria</taxon>
        <taxon>Halobacteriales</taxon>
        <taxon>Haloferacaceae</taxon>
    </lineage>
</organism>
<dbReference type="Pfam" id="PF00072">
    <property type="entry name" value="Response_reg"/>
    <property type="match status" value="1"/>
</dbReference>
<evidence type="ECO:0000259" key="2">
    <source>
        <dbReference type="PROSITE" id="PS50110"/>
    </source>
</evidence>
<dbReference type="AlphaFoldDB" id="A0ABD5TUH5"/>